<dbReference type="Proteomes" id="UP000620262">
    <property type="component" value="Unassembled WGS sequence"/>
</dbReference>
<proteinExistence type="predicted"/>
<protein>
    <submittedName>
        <fullName evidence="1">Uncharacterized protein</fullName>
    </submittedName>
</protein>
<reference evidence="1 2" key="1">
    <citation type="submission" date="2020-10" db="EMBL/GenBank/DDBJ databases">
        <title>Sequencing the genomes of 1000 actinobacteria strains.</title>
        <authorList>
            <person name="Klenk H.-P."/>
        </authorList>
    </citation>
    <scope>NUCLEOTIDE SEQUENCE [LARGE SCALE GENOMIC DNA]</scope>
    <source>
        <strain evidence="1 2">DSM 7307</strain>
    </source>
</reference>
<sequence length="31" mass="3554">MLPAQDAERLKTVLIEGAKRNREEIELPFGE</sequence>
<accession>A0ABR9IY44</accession>
<evidence type="ECO:0000313" key="1">
    <source>
        <dbReference type="EMBL" id="MBE1508152.1"/>
    </source>
</evidence>
<evidence type="ECO:0000313" key="2">
    <source>
        <dbReference type="Proteomes" id="UP000620262"/>
    </source>
</evidence>
<comment type="caution">
    <text evidence="1">The sequence shown here is derived from an EMBL/GenBank/DDBJ whole genome shotgun (WGS) entry which is preliminary data.</text>
</comment>
<organism evidence="1 2">
    <name type="scientific">Rhizobium viscosum</name>
    <name type="common">Arthrobacter viscosus</name>
    <dbReference type="NCBI Taxonomy" id="1673"/>
    <lineage>
        <taxon>Bacteria</taxon>
        <taxon>Pseudomonadati</taxon>
        <taxon>Pseudomonadota</taxon>
        <taxon>Alphaproteobacteria</taxon>
        <taxon>Hyphomicrobiales</taxon>
        <taxon>Rhizobiaceae</taxon>
        <taxon>Rhizobium/Agrobacterium group</taxon>
        <taxon>Rhizobium</taxon>
    </lineage>
</organism>
<dbReference type="EMBL" id="JADBEC010000002">
    <property type="protein sequence ID" value="MBE1508152.1"/>
    <property type="molecule type" value="Genomic_DNA"/>
</dbReference>
<gene>
    <name evidence="1" type="ORF">H4W29_005397</name>
</gene>
<keyword evidence="2" id="KW-1185">Reference proteome</keyword>
<name>A0ABR9IY44_RHIVS</name>